<dbReference type="PROSITE" id="PS00198">
    <property type="entry name" value="4FE4S_FER_1"/>
    <property type="match status" value="1"/>
</dbReference>
<dbReference type="SUPFAM" id="SSF54862">
    <property type="entry name" value="4Fe-4S ferredoxins"/>
    <property type="match status" value="1"/>
</dbReference>
<keyword evidence="6 13" id="KW-0004">4Fe-4S</keyword>
<dbReference type="OrthoDB" id="9803397at2"/>
<comment type="function">
    <text evidence="3 13">Ferredoxins are iron-sulfur proteins that transfer electrons in a wide variety of metabolic reactions.</text>
</comment>
<dbReference type="PANTHER" id="PTHR42859">
    <property type="entry name" value="OXIDOREDUCTASE"/>
    <property type="match status" value="1"/>
</dbReference>
<evidence type="ECO:0000259" key="14">
    <source>
        <dbReference type="PROSITE" id="PS51379"/>
    </source>
</evidence>
<organism evidence="15 16">
    <name type="scientific">Ehrlichia minasensis</name>
    <dbReference type="NCBI Taxonomy" id="1242993"/>
    <lineage>
        <taxon>Bacteria</taxon>
        <taxon>Pseudomonadati</taxon>
        <taxon>Pseudomonadota</taxon>
        <taxon>Alphaproteobacteria</taxon>
        <taxon>Rickettsiales</taxon>
        <taxon>Anaplasmataceae</taxon>
        <taxon>Ehrlichia</taxon>
    </lineage>
</organism>
<dbReference type="RefSeq" id="WP_045171222.1">
    <property type="nucleotide sequence ID" value="NZ_QOHL01000006.1"/>
</dbReference>
<sequence>MTHFVTDKCIRCKYTDCVEVCPVDCFYEGANMLVIDPDQCIDCGVCIPECPIDAIVPDDSIKDILECSDSELNEDQKNIKKSYEINKKFSKEWKNITSAKTAYPEAESYKYKKDKFKYFDENLSK</sequence>
<evidence type="ECO:0000256" key="1">
    <source>
        <dbReference type="ARBA" id="ARBA00001927"/>
    </source>
</evidence>
<dbReference type="InterPro" id="IPR017900">
    <property type="entry name" value="4Fe4S_Fe_S_CS"/>
</dbReference>
<evidence type="ECO:0000256" key="10">
    <source>
        <dbReference type="ARBA" id="ARBA00023004"/>
    </source>
</evidence>
<keyword evidence="9 13" id="KW-0249">Electron transport</keyword>
<keyword evidence="10 13" id="KW-0408">Iron</keyword>
<dbReference type="GO" id="GO:0051538">
    <property type="term" value="F:3 iron, 4 sulfur cluster binding"/>
    <property type="evidence" value="ECO:0007669"/>
    <property type="project" value="UniProtKB-KW"/>
</dbReference>
<evidence type="ECO:0000256" key="2">
    <source>
        <dbReference type="ARBA" id="ARBA00001966"/>
    </source>
</evidence>
<dbReference type="Proteomes" id="UP000293377">
    <property type="component" value="Unassembled WGS sequence"/>
</dbReference>
<accession>A0A4Q6I6B2</accession>
<reference evidence="15 16" key="1">
    <citation type="submission" date="2018-06" db="EMBL/GenBank/DDBJ databases">
        <title>Complete Genome Sequence of Ehrlichia minasensis Isolated From Cattle.</title>
        <authorList>
            <person name="Aguiar D.M."/>
            <person name="Araujo J.P.A.Jr."/>
            <person name="Nakazato L."/>
            <person name="Bard E."/>
            <person name="Cabezas-Cruz A."/>
        </authorList>
    </citation>
    <scope>NUCLEOTIDE SEQUENCE [LARGE SCALE GENOMIC DNA]</scope>
    <source>
        <strain evidence="15 16">B11</strain>
    </source>
</reference>
<evidence type="ECO:0000256" key="7">
    <source>
        <dbReference type="ARBA" id="ARBA00022723"/>
    </source>
</evidence>
<comment type="cofactor">
    <cofactor evidence="2 13">
        <name>[4Fe-4S] cluster</name>
        <dbReference type="ChEBI" id="CHEBI:49883"/>
    </cofactor>
</comment>
<dbReference type="InterPro" id="IPR022569">
    <property type="entry name" value="Fd_C"/>
</dbReference>
<dbReference type="EMBL" id="QOHL01000006">
    <property type="protein sequence ID" value="RZB12830.1"/>
    <property type="molecule type" value="Genomic_DNA"/>
</dbReference>
<dbReference type="AlphaFoldDB" id="A0A4Q6I6B2"/>
<evidence type="ECO:0000313" key="16">
    <source>
        <dbReference type="Proteomes" id="UP000293377"/>
    </source>
</evidence>
<dbReference type="STRING" id="1242993.ehr_00575"/>
<evidence type="ECO:0000256" key="13">
    <source>
        <dbReference type="RuleBase" id="RU364098"/>
    </source>
</evidence>
<dbReference type="Gene3D" id="3.30.70.20">
    <property type="match status" value="1"/>
</dbReference>
<dbReference type="GO" id="GO:0009055">
    <property type="term" value="F:electron transfer activity"/>
    <property type="evidence" value="ECO:0007669"/>
    <property type="project" value="InterPro"/>
</dbReference>
<dbReference type="GO" id="GO:0051539">
    <property type="term" value="F:4 iron, 4 sulfur cluster binding"/>
    <property type="evidence" value="ECO:0007669"/>
    <property type="project" value="UniProtKB-KW"/>
</dbReference>
<proteinExistence type="predicted"/>
<comment type="cofactor">
    <cofactor evidence="1 13">
        <name>[3Fe-4S] cluster</name>
        <dbReference type="ChEBI" id="CHEBI:21137"/>
    </cofactor>
</comment>
<comment type="caution">
    <text evidence="15">The sequence shown here is derived from an EMBL/GenBank/DDBJ whole genome shotgun (WGS) entry which is preliminary data.</text>
</comment>
<keyword evidence="12 13" id="KW-0003">3Fe-4S</keyword>
<dbReference type="PROSITE" id="PS51379">
    <property type="entry name" value="4FE4S_FER_2"/>
    <property type="match status" value="2"/>
</dbReference>
<dbReference type="InterPro" id="IPR000813">
    <property type="entry name" value="7Fe_ferredoxin"/>
</dbReference>
<dbReference type="InterPro" id="IPR050294">
    <property type="entry name" value="RnfB_subfamily"/>
</dbReference>
<feature type="domain" description="4Fe-4S ferredoxin-type" evidence="14">
    <location>
        <begin position="1"/>
        <end position="30"/>
    </location>
</feature>
<keyword evidence="5 13" id="KW-0813">Transport</keyword>
<evidence type="ECO:0000313" key="15">
    <source>
        <dbReference type="EMBL" id="RZB12830.1"/>
    </source>
</evidence>
<evidence type="ECO:0000256" key="3">
    <source>
        <dbReference type="ARBA" id="ARBA00003532"/>
    </source>
</evidence>
<keyword evidence="11 13" id="KW-0411">Iron-sulfur</keyword>
<dbReference type="GO" id="GO:0046872">
    <property type="term" value="F:metal ion binding"/>
    <property type="evidence" value="ECO:0007669"/>
    <property type="project" value="UniProtKB-KW"/>
</dbReference>
<dbReference type="Pfam" id="PF00037">
    <property type="entry name" value="Fer4"/>
    <property type="match status" value="1"/>
</dbReference>
<evidence type="ECO:0000256" key="12">
    <source>
        <dbReference type="ARBA" id="ARBA00023291"/>
    </source>
</evidence>
<gene>
    <name evidence="15" type="ORF">DRF75_01815</name>
</gene>
<dbReference type="PANTHER" id="PTHR42859:SF2">
    <property type="entry name" value="FERREDOXIN"/>
    <property type="match status" value="1"/>
</dbReference>
<evidence type="ECO:0000256" key="8">
    <source>
        <dbReference type="ARBA" id="ARBA00022737"/>
    </source>
</evidence>
<protein>
    <recommendedName>
        <fullName evidence="4 13">Ferredoxin</fullName>
    </recommendedName>
</protein>
<keyword evidence="7 13" id="KW-0479">Metal-binding</keyword>
<dbReference type="Pfam" id="PF11953">
    <property type="entry name" value="DUF3470"/>
    <property type="match status" value="1"/>
</dbReference>
<evidence type="ECO:0000256" key="5">
    <source>
        <dbReference type="ARBA" id="ARBA00022448"/>
    </source>
</evidence>
<evidence type="ECO:0000256" key="11">
    <source>
        <dbReference type="ARBA" id="ARBA00023014"/>
    </source>
</evidence>
<evidence type="ECO:0000256" key="4">
    <source>
        <dbReference type="ARBA" id="ARBA00013529"/>
    </source>
</evidence>
<evidence type="ECO:0000256" key="9">
    <source>
        <dbReference type="ARBA" id="ARBA00022982"/>
    </source>
</evidence>
<dbReference type="PRINTS" id="PR00354">
    <property type="entry name" value="7FE8SFRDOXIN"/>
</dbReference>
<feature type="domain" description="4Fe-4S ferredoxin-type" evidence="14">
    <location>
        <begin position="31"/>
        <end position="60"/>
    </location>
</feature>
<evidence type="ECO:0000256" key="6">
    <source>
        <dbReference type="ARBA" id="ARBA00022485"/>
    </source>
</evidence>
<keyword evidence="8 13" id="KW-0677">Repeat</keyword>
<keyword evidence="16" id="KW-1185">Reference proteome</keyword>
<dbReference type="InterPro" id="IPR017896">
    <property type="entry name" value="4Fe4S_Fe-S-bd"/>
</dbReference>
<name>A0A4Q6I6B2_9RICK</name>